<protein>
    <submittedName>
        <fullName evidence="1">Uncharacterized protein</fullName>
    </submittedName>
</protein>
<dbReference type="EMBL" id="GBRH01193455">
    <property type="protein sequence ID" value="JAE04441.1"/>
    <property type="molecule type" value="Transcribed_RNA"/>
</dbReference>
<proteinExistence type="predicted"/>
<reference evidence="1" key="2">
    <citation type="journal article" date="2015" name="Data Brief">
        <title>Shoot transcriptome of the giant reed, Arundo donax.</title>
        <authorList>
            <person name="Barrero R.A."/>
            <person name="Guerrero F.D."/>
            <person name="Moolhuijzen P."/>
            <person name="Goolsby J.A."/>
            <person name="Tidwell J."/>
            <person name="Bellgard S.E."/>
            <person name="Bellgard M.I."/>
        </authorList>
    </citation>
    <scope>NUCLEOTIDE SEQUENCE</scope>
    <source>
        <tissue evidence="1">Shoot tissue taken approximately 20 cm above the soil surface</tissue>
    </source>
</reference>
<sequence length="47" mass="5456">MHIELILRISCSSDKRSGFLFEDVIAAYCLDMMHLFQDVCVLLTQFC</sequence>
<reference evidence="1" key="1">
    <citation type="submission" date="2014-09" db="EMBL/GenBank/DDBJ databases">
        <authorList>
            <person name="Magalhaes I.L.F."/>
            <person name="Oliveira U."/>
            <person name="Santos F.R."/>
            <person name="Vidigal T.H.D.A."/>
            <person name="Brescovit A.D."/>
            <person name="Santos A.J."/>
        </authorList>
    </citation>
    <scope>NUCLEOTIDE SEQUENCE</scope>
    <source>
        <tissue evidence="1">Shoot tissue taken approximately 20 cm above the soil surface</tissue>
    </source>
</reference>
<dbReference type="AlphaFoldDB" id="A0A0A9F2R6"/>
<organism evidence="1">
    <name type="scientific">Arundo donax</name>
    <name type="common">Giant reed</name>
    <name type="synonym">Donax arundinaceus</name>
    <dbReference type="NCBI Taxonomy" id="35708"/>
    <lineage>
        <taxon>Eukaryota</taxon>
        <taxon>Viridiplantae</taxon>
        <taxon>Streptophyta</taxon>
        <taxon>Embryophyta</taxon>
        <taxon>Tracheophyta</taxon>
        <taxon>Spermatophyta</taxon>
        <taxon>Magnoliopsida</taxon>
        <taxon>Liliopsida</taxon>
        <taxon>Poales</taxon>
        <taxon>Poaceae</taxon>
        <taxon>PACMAD clade</taxon>
        <taxon>Arundinoideae</taxon>
        <taxon>Arundineae</taxon>
        <taxon>Arundo</taxon>
    </lineage>
</organism>
<name>A0A0A9F2R6_ARUDO</name>
<evidence type="ECO:0000313" key="1">
    <source>
        <dbReference type="EMBL" id="JAE04441.1"/>
    </source>
</evidence>
<accession>A0A0A9F2R6</accession>